<reference evidence="1 2" key="1">
    <citation type="submission" date="2017-10" db="EMBL/GenBank/DDBJ databases">
        <title>Resolving the taxonomy of Roseburia spp., Eubacterium rectale and Agathobacter spp. through phylogenomic analysis.</title>
        <authorList>
            <person name="Sheridan P.O."/>
            <person name="Walker A.W."/>
            <person name="Duncan S.H."/>
            <person name="Scott K.P."/>
            <person name="Toole P.W.O."/>
            <person name="Luis P."/>
            <person name="Flint H.J."/>
        </authorList>
    </citation>
    <scope>NUCLEOTIDE SEQUENCE [LARGE SCALE GENOMIC DNA]</scope>
    <source>
        <strain evidence="1 2">JK626</strain>
    </source>
</reference>
<proteinExistence type="predicted"/>
<dbReference type="AlphaFoldDB" id="A0A2G3DY13"/>
<protein>
    <submittedName>
        <fullName evidence="1">YjjI family glycine radical enzyme</fullName>
    </submittedName>
</protein>
<dbReference type="NCBIfam" id="TIGR04040">
    <property type="entry name" value="glycyl_YjjI"/>
    <property type="match status" value="1"/>
</dbReference>
<reference evidence="1 2" key="2">
    <citation type="submission" date="2017-10" db="EMBL/GenBank/DDBJ databases">
        <authorList>
            <person name="Banno H."/>
            <person name="Chua N.-H."/>
        </authorList>
    </citation>
    <scope>NUCLEOTIDE SEQUENCE [LARGE SCALE GENOMIC DNA]</scope>
    <source>
        <strain evidence="1 2">JK626</strain>
    </source>
</reference>
<dbReference type="Proteomes" id="UP000225889">
    <property type="component" value="Unassembled WGS sequence"/>
</dbReference>
<comment type="caution">
    <text evidence="1">The sequence shown here is derived from an EMBL/GenBank/DDBJ whole genome shotgun (WGS) entry which is preliminary data.</text>
</comment>
<dbReference type="Pfam" id="PF11230">
    <property type="entry name" value="YjjI-like"/>
    <property type="match status" value="1"/>
</dbReference>
<gene>
    <name evidence="1" type="ORF">CSX01_03050</name>
</gene>
<evidence type="ECO:0000313" key="2">
    <source>
        <dbReference type="Proteomes" id="UP000225889"/>
    </source>
</evidence>
<dbReference type="InterPro" id="IPR016905">
    <property type="entry name" value="Glycyl_radical_YjjI-like"/>
</dbReference>
<dbReference type="SUPFAM" id="SSF51998">
    <property type="entry name" value="PFL-like glycyl radical enzymes"/>
    <property type="match status" value="1"/>
</dbReference>
<dbReference type="PIRSF" id="PIRSF028991">
    <property type="entry name" value="Glycl_rad_HI0521_prd"/>
    <property type="match status" value="1"/>
</dbReference>
<accession>A0A2G3DY13</accession>
<name>A0A2G3DY13_9FIRM</name>
<dbReference type="EMBL" id="PDYF01000008">
    <property type="protein sequence ID" value="PHU35906.1"/>
    <property type="molecule type" value="Genomic_DNA"/>
</dbReference>
<dbReference type="Gene3D" id="3.20.70.20">
    <property type="match status" value="1"/>
</dbReference>
<organism evidence="1 2">
    <name type="scientific">Pseudobutyrivibrio ruminis</name>
    <dbReference type="NCBI Taxonomy" id="46206"/>
    <lineage>
        <taxon>Bacteria</taxon>
        <taxon>Bacillati</taxon>
        <taxon>Bacillota</taxon>
        <taxon>Clostridia</taxon>
        <taxon>Lachnospirales</taxon>
        <taxon>Lachnospiraceae</taxon>
        <taxon>Pseudobutyrivibrio</taxon>
    </lineage>
</organism>
<dbReference type="RefSeq" id="WP_099391608.1">
    <property type="nucleotide sequence ID" value="NZ_PDYF01000008.1"/>
</dbReference>
<sequence>MRPISKDRVEKTREEILDIIKSSTLTHEQKVTCLANKADSLLEVLDEVPGLDELLNCPQEDRCICDLSEGHAPLRPRYIAPDYQKLMKEGCTYLNLAPPTDLYEALNTLLIFYKHVPSVTNYPVYLGQLDDLIEPFIDTVDEKTAAKLIKLFLLNVDRTVLDSFAHADIGPKPSKTAHFIFEAEKELEDAVPNLSLKYQEGVSSDEYLKEAVECALVSAKPSFANHNMFSKEFKGEYVIASCYNGLYLGGGSYTLCRLILGNIAKRSSSIEDFKTKQLPYVMDVMAKYMDARIKFEVEESGFFENNFLAREGFIARDKFTAMFGLVGMADAVNMLFEKEGKTGRYGSDEAANQLGVEIMEIIDKFNQSHTNKYCEATDGHFLLHAQVGLAEDVGVTPGTRIPIGEEPEELIDQLNVLSKFHKYFPSGTGDIFPIDLTVHRNPEYVMDIIKGAFAKDIRYMSFYSSDSDVIRVTGYLVKRSEMEKLDAGNNVIQDTTALGLGAAKNGHILERKVR</sequence>
<evidence type="ECO:0000313" key="1">
    <source>
        <dbReference type="EMBL" id="PHU35906.1"/>
    </source>
</evidence>